<accession>A0A0C2WA77</accession>
<dbReference type="AlphaFoldDB" id="A0A0C2WA77"/>
<sequence>MLIREVLSYSQSQHIPPRFPNAPVADILETLAWSYLQKIITKSFSEKDYDGLFVLLHRIQLPTMRSLFSQAAQYEHNPREYAYWDQDRFPEGFFHFSTIEKASNAALLLVRDVPIPSSKGIHETEATFKLIGWRNVKYSGVIQPWKELFKHIDQFSFQYRKACFDRYRQVVGCWESIPRDLRGIPEDHDAIFLNLVRTSYSRDLPRQELLALVQTFEAWVTKSSTGFPEKFSPENIMRRPLLYGVYLCNKQQWKEVHWEITLSVARAAERSRIPIAGFSTKDKKPGQSGSSETKSKNAIVRLLCIELPLLGHISLSNPIYQDNRLKQLSRVKDPCLAIVGAYACKVLTLVEIKVPERYIKEHTAALGVVKEALYQQLSTLDPESIWQFRARLWSIENASSTQKLVTSAMFMPEQLHPVSCPDHSDGPHHILFHLFEAFPPSVRLPEGTITLGGVDLAIEVLNPILALLTLPAGRSPLLSIFHASFNQECVDRVKTIGDDIKQEPVRILALLADIVFAHVDKVSLPKEAACVLDLVRRVSPIFLDEAPTPTLHRMDRALKKLILEMLQKRRGTIEDREIMVDEMKRLCSLLQREASERCISSSCHLRIVSCARASTPMPMPPGSRWLGMHDMA</sequence>
<keyword evidence="2" id="KW-1185">Reference proteome</keyword>
<protein>
    <submittedName>
        <fullName evidence="1">Uncharacterized protein</fullName>
    </submittedName>
</protein>
<reference evidence="2" key="2">
    <citation type="submission" date="2015-01" db="EMBL/GenBank/DDBJ databases">
        <title>Evolutionary Origins and Diversification of the Mycorrhizal Mutualists.</title>
        <authorList>
            <consortium name="DOE Joint Genome Institute"/>
            <consortium name="Mycorrhizal Genomics Consortium"/>
            <person name="Kohler A."/>
            <person name="Kuo A."/>
            <person name="Nagy L.G."/>
            <person name="Floudas D."/>
            <person name="Copeland A."/>
            <person name="Barry K.W."/>
            <person name="Cichocki N."/>
            <person name="Veneault-Fourrey C."/>
            <person name="LaButti K."/>
            <person name="Lindquist E.A."/>
            <person name="Lipzen A."/>
            <person name="Lundell T."/>
            <person name="Morin E."/>
            <person name="Murat C."/>
            <person name="Riley R."/>
            <person name="Ohm R."/>
            <person name="Sun H."/>
            <person name="Tunlid A."/>
            <person name="Henrissat B."/>
            <person name="Grigoriev I.V."/>
            <person name="Hibbett D.S."/>
            <person name="Martin F."/>
        </authorList>
    </citation>
    <scope>NUCLEOTIDE SEQUENCE [LARGE SCALE GENOMIC DNA]</scope>
    <source>
        <strain evidence="2">MAFF 305830</strain>
    </source>
</reference>
<dbReference type="EMBL" id="KN824339">
    <property type="protein sequence ID" value="KIM23338.1"/>
    <property type="molecule type" value="Genomic_DNA"/>
</dbReference>
<proteinExistence type="predicted"/>
<dbReference type="Proteomes" id="UP000054097">
    <property type="component" value="Unassembled WGS sequence"/>
</dbReference>
<reference evidence="1 2" key="1">
    <citation type="submission" date="2014-04" db="EMBL/GenBank/DDBJ databases">
        <authorList>
            <consortium name="DOE Joint Genome Institute"/>
            <person name="Kuo A."/>
            <person name="Zuccaro A."/>
            <person name="Kohler A."/>
            <person name="Nagy L.G."/>
            <person name="Floudas D."/>
            <person name="Copeland A."/>
            <person name="Barry K.W."/>
            <person name="Cichocki N."/>
            <person name="Veneault-Fourrey C."/>
            <person name="LaButti K."/>
            <person name="Lindquist E.A."/>
            <person name="Lipzen A."/>
            <person name="Lundell T."/>
            <person name="Morin E."/>
            <person name="Murat C."/>
            <person name="Sun H."/>
            <person name="Tunlid A."/>
            <person name="Henrissat B."/>
            <person name="Grigoriev I.V."/>
            <person name="Hibbett D.S."/>
            <person name="Martin F."/>
            <person name="Nordberg H.P."/>
            <person name="Cantor M.N."/>
            <person name="Hua S.X."/>
        </authorList>
    </citation>
    <scope>NUCLEOTIDE SEQUENCE [LARGE SCALE GENOMIC DNA]</scope>
    <source>
        <strain evidence="1 2">MAFF 305830</strain>
    </source>
</reference>
<organism evidence="1 2">
    <name type="scientific">Serendipita vermifera MAFF 305830</name>
    <dbReference type="NCBI Taxonomy" id="933852"/>
    <lineage>
        <taxon>Eukaryota</taxon>
        <taxon>Fungi</taxon>
        <taxon>Dikarya</taxon>
        <taxon>Basidiomycota</taxon>
        <taxon>Agaricomycotina</taxon>
        <taxon>Agaricomycetes</taxon>
        <taxon>Sebacinales</taxon>
        <taxon>Serendipitaceae</taxon>
        <taxon>Serendipita</taxon>
    </lineage>
</organism>
<gene>
    <name evidence="1" type="ORF">M408DRAFT_321209</name>
</gene>
<name>A0A0C2WA77_SERVB</name>
<dbReference type="HOGENOM" id="CLU_415707_0_0_1"/>
<evidence type="ECO:0000313" key="2">
    <source>
        <dbReference type="Proteomes" id="UP000054097"/>
    </source>
</evidence>
<evidence type="ECO:0000313" key="1">
    <source>
        <dbReference type="EMBL" id="KIM23338.1"/>
    </source>
</evidence>